<name>A0A2P9AHB7_9HYPH</name>
<organism evidence="1 2">
    <name type="scientific">Mesorhizobium delmotii</name>
    <dbReference type="NCBI Taxonomy" id="1631247"/>
    <lineage>
        <taxon>Bacteria</taxon>
        <taxon>Pseudomonadati</taxon>
        <taxon>Pseudomonadota</taxon>
        <taxon>Alphaproteobacteria</taxon>
        <taxon>Hyphomicrobiales</taxon>
        <taxon>Phyllobacteriaceae</taxon>
        <taxon>Mesorhizobium</taxon>
    </lineage>
</organism>
<dbReference type="EMBL" id="FUIG01000022">
    <property type="protein sequence ID" value="SJM30536.1"/>
    <property type="molecule type" value="Genomic_DNA"/>
</dbReference>
<evidence type="ECO:0000313" key="1">
    <source>
        <dbReference type="EMBL" id="SJM30536.1"/>
    </source>
</evidence>
<dbReference type="AlphaFoldDB" id="A0A2P9AHB7"/>
<protein>
    <submittedName>
        <fullName evidence="1">Uncharacterized protein</fullName>
    </submittedName>
</protein>
<proteinExistence type="predicted"/>
<sequence>MKLPISPLAGEMSGRTEGVCRIASPSLLDVFHPTCRKVRYDSPTGRRDSTPLCPARSFIDFS</sequence>
<gene>
    <name evidence="1" type="ORF">BQ8482_160011</name>
</gene>
<reference evidence="2" key="1">
    <citation type="submission" date="2016-12" db="EMBL/GenBank/DDBJ databases">
        <authorList>
            <person name="Brunel B."/>
        </authorList>
    </citation>
    <scope>NUCLEOTIDE SEQUENCE [LARGE SCALE GENOMIC DNA]</scope>
</reference>
<dbReference type="Proteomes" id="UP000245698">
    <property type="component" value="Unassembled WGS sequence"/>
</dbReference>
<evidence type="ECO:0000313" key="2">
    <source>
        <dbReference type="Proteomes" id="UP000245698"/>
    </source>
</evidence>
<accession>A0A2P9AHB7</accession>
<keyword evidence="2" id="KW-1185">Reference proteome</keyword>